<dbReference type="AlphaFoldDB" id="A0A380TLR0"/>
<reference evidence="1" key="1">
    <citation type="submission" date="2018-07" db="EMBL/GenBank/DDBJ databases">
        <authorList>
            <person name="Quirk P.G."/>
            <person name="Krulwich T.A."/>
        </authorList>
    </citation>
    <scope>NUCLEOTIDE SEQUENCE</scope>
</reference>
<accession>A0A380TLR0</accession>
<dbReference type="EMBL" id="UIDG01000634">
    <property type="protein sequence ID" value="SUS08671.1"/>
    <property type="molecule type" value="Genomic_DNA"/>
</dbReference>
<protein>
    <submittedName>
        <fullName evidence="1">Uncharacterized protein</fullName>
    </submittedName>
</protein>
<evidence type="ECO:0000313" key="1">
    <source>
        <dbReference type="EMBL" id="SUS08671.1"/>
    </source>
</evidence>
<gene>
    <name evidence="1" type="ORF">DF3PB_80039</name>
</gene>
<proteinExistence type="predicted"/>
<organism evidence="1">
    <name type="scientific">metagenome</name>
    <dbReference type="NCBI Taxonomy" id="256318"/>
    <lineage>
        <taxon>unclassified sequences</taxon>
        <taxon>metagenomes</taxon>
    </lineage>
</organism>
<name>A0A380TLR0_9ZZZZ</name>
<sequence length="186" mass="21234">MRFERADVTNRAFDRLEEQWREQVTQFGEDFNSFAAPYIEHARGIANEDPPHRTYGVFLLVNGEDRDSVCLSHCNVAELPRTGGKTLRVNWVLLAPKYDYEDTPPELVADIATAFVRESIRLSRGELIPDFRADHIKMRLHGLADKALFEGIASTLKGMERDLRDVGFRGNWLHMSNSTLASRIPC</sequence>